<sequence>MFISGTSDVAAVAGGSVSTVSNAPNSTRKVKIETRGPGDSGELHVRVFGGIEVLGSSLLVQLLVGNYVGLISRGHMIAKGWMDMVSADGTTAWVWLDGGRGRRMVHAGDGIGLMVLKEAPAVACARKTTNKNRKRKTTTEGN</sequence>
<dbReference type="EMBL" id="JBHMBC010000002">
    <property type="protein sequence ID" value="MFB9817973.1"/>
    <property type="molecule type" value="Genomic_DNA"/>
</dbReference>
<reference evidence="1 2" key="1">
    <citation type="submission" date="2024-09" db="EMBL/GenBank/DDBJ databases">
        <authorList>
            <person name="Sun Q."/>
            <person name="Mori K."/>
        </authorList>
    </citation>
    <scope>NUCLEOTIDE SEQUENCE [LARGE SCALE GENOMIC DNA]</scope>
    <source>
        <strain evidence="1 2">JCM 1334</strain>
    </source>
</reference>
<evidence type="ECO:0000313" key="1">
    <source>
        <dbReference type="EMBL" id="MFB9817973.1"/>
    </source>
</evidence>
<protein>
    <submittedName>
        <fullName evidence="1">Uncharacterized protein</fullName>
    </submittedName>
</protein>
<evidence type="ECO:0000313" key="2">
    <source>
        <dbReference type="Proteomes" id="UP001589702"/>
    </source>
</evidence>
<organism evidence="1 2">
    <name type="scientific">Arthrobacter ramosus</name>
    <dbReference type="NCBI Taxonomy" id="1672"/>
    <lineage>
        <taxon>Bacteria</taxon>
        <taxon>Bacillati</taxon>
        <taxon>Actinomycetota</taxon>
        <taxon>Actinomycetes</taxon>
        <taxon>Micrococcales</taxon>
        <taxon>Micrococcaceae</taxon>
        <taxon>Arthrobacter</taxon>
    </lineage>
</organism>
<proteinExistence type="predicted"/>
<comment type="caution">
    <text evidence="1">The sequence shown here is derived from an EMBL/GenBank/DDBJ whole genome shotgun (WGS) entry which is preliminary data.</text>
</comment>
<dbReference type="RefSeq" id="WP_234753554.1">
    <property type="nucleotide sequence ID" value="NZ_BAAAWN010000001.1"/>
</dbReference>
<keyword evidence="2" id="KW-1185">Reference proteome</keyword>
<gene>
    <name evidence="1" type="ORF">ACFFP1_00485</name>
</gene>
<accession>A0ABV5XTA4</accession>
<name>A0ABV5XTA4_ARTRM</name>
<dbReference type="Proteomes" id="UP001589702">
    <property type="component" value="Unassembled WGS sequence"/>
</dbReference>